<keyword evidence="2 4" id="KW-0238">DNA-binding</keyword>
<dbReference type="PRINTS" id="PR00455">
    <property type="entry name" value="HTHTETR"/>
</dbReference>
<feature type="DNA-binding region" description="H-T-H motif" evidence="4">
    <location>
        <begin position="43"/>
        <end position="62"/>
    </location>
</feature>
<dbReference type="SUPFAM" id="SSF46689">
    <property type="entry name" value="Homeodomain-like"/>
    <property type="match status" value="1"/>
</dbReference>
<proteinExistence type="predicted"/>
<reference evidence="6 7" key="1">
    <citation type="submission" date="2021-05" db="EMBL/GenBank/DDBJ databases">
        <title>Novel species in genus Cellulomonas.</title>
        <authorList>
            <person name="Zhang G."/>
        </authorList>
    </citation>
    <scope>NUCLEOTIDE SEQUENCE [LARGE SCALE GENOMIC DNA]</scope>
    <source>
        <strain evidence="7">zg-ZUI222</strain>
    </source>
</reference>
<sequence length="224" mass="22919">MCPHRRLQGVTSARGTYHHGDLRAALIDAGVDLARETGAAAVVLREVTRRAGVTPRAAYRHFADRDALLRAVARVALGRMARTVEEGLAGAADGAAALTAVGEGYIRFALDEPGLFDVGLFAMEDMAEVDAPEAGGGAGRSPYHQLHDALARLVAEGRLAPGSVDGAALTCWSGVHGYATLAALGPLRSLPRSERDAAASVVVAGLVRAVASGRPGGDGAPTAP</sequence>
<evidence type="ECO:0000259" key="5">
    <source>
        <dbReference type="PROSITE" id="PS50977"/>
    </source>
</evidence>
<evidence type="ECO:0000313" key="6">
    <source>
        <dbReference type="EMBL" id="QVI64120.1"/>
    </source>
</evidence>
<accession>A0ABX8DB15</accession>
<evidence type="ECO:0000313" key="7">
    <source>
        <dbReference type="Proteomes" id="UP000677804"/>
    </source>
</evidence>
<dbReference type="PANTHER" id="PTHR30055:SF220">
    <property type="entry name" value="TETR-FAMILY REGULATORY PROTEIN"/>
    <property type="match status" value="1"/>
</dbReference>
<evidence type="ECO:0000256" key="3">
    <source>
        <dbReference type="ARBA" id="ARBA00023163"/>
    </source>
</evidence>
<dbReference type="PANTHER" id="PTHR30055">
    <property type="entry name" value="HTH-TYPE TRANSCRIPTIONAL REGULATOR RUTR"/>
    <property type="match status" value="1"/>
</dbReference>
<keyword evidence="1" id="KW-0805">Transcription regulation</keyword>
<evidence type="ECO:0000256" key="1">
    <source>
        <dbReference type="ARBA" id="ARBA00023015"/>
    </source>
</evidence>
<gene>
    <name evidence="6" type="ORF">KG103_05835</name>
</gene>
<dbReference type="Gene3D" id="1.10.357.10">
    <property type="entry name" value="Tetracycline Repressor, domain 2"/>
    <property type="match status" value="1"/>
</dbReference>
<dbReference type="InterPro" id="IPR036271">
    <property type="entry name" value="Tet_transcr_reg_TetR-rel_C_sf"/>
</dbReference>
<dbReference type="Proteomes" id="UP000677804">
    <property type="component" value="Chromosome"/>
</dbReference>
<keyword evidence="7" id="KW-1185">Reference proteome</keyword>
<keyword evidence="3" id="KW-0804">Transcription</keyword>
<feature type="domain" description="HTH tetR-type" evidence="5">
    <location>
        <begin position="20"/>
        <end position="80"/>
    </location>
</feature>
<name>A0ABX8DB15_9CELL</name>
<dbReference type="PROSITE" id="PS50977">
    <property type="entry name" value="HTH_TETR_2"/>
    <property type="match status" value="1"/>
</dbReference>
<dbReference type="SUPFAM" id="SSF48498">
    <property type="entry name" value="Tetracyclin repressor-like, C-terminal domain"/>
    <property type="match status" value="1"/>
</dbReference>
<organism evidence="6 7">
    <name type="scientific">Cellulomonas wangleii</name>
    <dbReference type="NCBI Taxonomy" id="2816956"/>
    <lineage>
        <taxon>Bacteria</taxon>
        <taxon>Bacillati</taxon>
        <taxon>Actinomycetota</taxon>
        <taxon>Actinomycetes</taxon>
        <taxon>Micrococcales</taxon>
        <taxon>Cellulomonadaceae</taxon>
        <taxon>Cellulomonas</taxon>
    </lineage>
</organism>
<dbReference type="InterPro" id="IPR001647">
    <property type="entry name" value="HTH_TetR"/>
</dbReference>
<dbReference type="Pfam" id="PF13305">
    <property type="entry name" value="TetR_C_33"/>
    <property type="match status" value="1"/>
</dbReference>
<dbReference type="InterPro" id="IPR025996">
    <property type="entry name" value="MT1864/Rv1816-like_C"/>
</dbReference>
<evidence type="ECO:0000256" key="2">
    <source>
        <dbReference type="ARBA" id="ARBA00023125"/>
    </source>
</evidence>
<dbReference type="Pfam" id="PF00440">
    <property type="entry name" value="TetR_N"/>
    <property type="match status" value="1"/>
</dbReference>
<evidence type="ECO:0000256" key="4">
    <source>
        <dbReference type="PROSITE-ProRule" id="PRU00335"/>
    </source>
</evidence>
<dbReference type="InterPro" id="IPR050109">
    <property type="entry name" value="HTH-type_TetR-like_transc_reg"/>
</dbReference>
<protein>
    <submittedName>
        <fullName evidence="6">TetR/AcrR family transcriptional regulator</fullName>
    </submittedName>
</protein>
<dbReference type="EMBL" id="CP074405">
    <property type="protein sequence ID" value="QVI64120.1"/>
    <property type="molecule type" value="Genomic_DNA"/>
</dbReference>
<dbReference type="InterPro" id="IPR009057">
    <property type="entry name" value="Homeodomain-like_sf"/>
</dbReference>